<evidence type="ECO:0000256" key="5">
    <source>
        <dbReference type="ARBA" id="ARBA00022968"/>
    </source>
</evidence>
<dbReference type="UniPathway" id="UPA00378"/>
<dbReference type="OrthoDB" id="6159198at2759"/>
<evidence type="ECO:0000313" key="14">
    <source>
        <dbReference type="Proteomes" id="UP000095300"/>
    </source>
</evidence>
<dbReference type="SMART" id="SM00458">
    <property type="entry name" value="RICIN"/>
    <property type="match status" value="1"/>
</dbReference>
<dbReference type="InterPro" id="IPR045885">
    <property type="entry name" value="GalNAc-T"/>
</dbReference>
<evidence type="ECO:0000256" key="4">
    <source>
        <dbReference type="ARBA" id="ARBA00022734"/>
    </source>
</evidence>
<feature type="domain" description="Ricin B lectin" evidence="12">
    <location>
        <begin position="467"/>
        <end position="598"/>
    </location>
</feature>
<keyword evidence="8 11" id="KW-0472">Membrane</keyword>
<keyword evidence="6 11" id="KW-1133">Transmembrane helix</keyword>
<feature type="transmembrane region" description="Helical" evidence="11">
    <location>
        <begin position="21"/>
        <end position="41"/>
    </location>
</feature>
<dbReference type="Pfam" id="PF00652">
    <property type="entry name" value="Ricin_B_lectin"/>
    <property type="match status" value="1"/>
</dbReference>
<dbReference type="STRING" id="35570.A0A1I8P8R1"/>
<evidence type="ECO:0000256" key="10">
    <source>
        <dbReference type="ARBA" id="ARBA00023180"/>
    </source>
</evidence>
<dbReference type="EnsemblMetazoa" id="SCAU005814-RA">
    <property type="protein sequence ID" value="SCAU005814-PA"/>
    <property type="gene ID" value="SCAU005814"/>
</dbReference>
<keyword evidence="3 11" id="KW-0812">Transmembrane</keyword>
<dbReference type="SUPFAM" id="SSF53448">
    <property type="entry name" value="Nucleotide-diphospho-sugar transferases"/>
    <property type="match status" value="1"/>
</dbReference>
<dbReference type="PANTHER" id="PTHR11675:SF134">
    <property type="entry name" value="N-ACETYLGALACTOSAMINYLTRANSFERASE 4-RELATED"/>
    <property type="match status" value="1"/>
</dbReference>
<keyword evidence="9 11" id="KW-1015">Disulfide bond</keyword>
<evidence type="ECO:0000256" key="9">
    <source>
        <dbReference type="ARBA" id="ARBA00023157"/>
    </source>
</evidence>
<dbReference type="VEuPathDB" id="VectorBase:SCAU005814"/>
<organism evidence="13 14">
    <name type="scientific">Stomoxys calcitrans</name>
    <name type="common">Stable fly</name>
    <name type="synonym">Conops calcitrans</name>
    <dbReference type="NCBI Taxonomy" id="35570"/>
    <lineage>
        <taxon>Eukaryota</taxon>
        <taxon>Metazoa</taxon>
        <taxon>Ecdysozoa</taxon>
        <taxon>Arthropoda</taxon>
        <taxon>Hexapoda</taxon>
        <taxon>Insecta</taxon>
        <taxon>Pterygota</taxon>
        <taxon>Neoptera</taxon>
        <taxon>Endopterygota</taxon>
        <taxon>Diptera</taxon>
        <taxon>Brachycera</taxon>
        <taxon>Muscomorpha</taxon>
        <taxon>Muscoidea</taxon>
        <taxon>Muscidae</taxon>
        <taxon>Stomoxys</taxon>
    </lineage>
</organism>
<keyword evidence="14" id="KW-1185">Reference proteome</keyword>
<accession>A0A1I8P8R1</accession>
<dbReference type="GO" id="GO:0030246">
    <property type="term" value="F:carbohydrate binding"/>
    <property type="evidence" value="ECO:0007669"/>
    <property type="project" value="UniProtKB-KW"/>
</dbReference>
<dbReference type="Proteomes" id="UP000095300">
    <property type="component" value="Unassembled WGS sequence"/>
</dbReference>
<evidence type="ECO:0000256" key="8">
    <source>
        <dbReference type="ARBA" id="ARBA00023136"/>
    </source>
</evidence>
<dbReference type="AlphaFoldDB" id="A0A1I8P8R1"/>
<dbReference type="CDD" id="cd02510">
    <property type="entry name" value="pp-GalNAc-T"/>
    <property type="match status" value="1"/>
</dbReference>
<evidence type="ECO:0000256" key="11">
    <source>
        <dbReference type="RuleBase" id="RU361242"/>
    </source>
</evidence>
<comment type="cofactor">
    <cofactor evidence="11">
        <name>Mn(2+)</name>
        <dbReference type="ChEBI" id="CHEBI:29035"/>
    </cofactor>
</comment>
<keyword evidence="7 11" id="KW-0333">Golgi apparatus</keyword>
<name>A0A1I8P8R1_STOCA</name>
<dbReference type="SUPFAM" id="SSF50370">
    <property type="entry name" value="Ricin B-like lectins"/>
    <property type="match status" value="1"/>
</dbReference>
<keyword evidence="4 11" id="KW-0430">Lectin</keyword>
<dbReference type="PANTHER" id="PTHR11675">
    <property type="entry name" value="N-ACETYLGALACTOSAMINYLTRANSFERASE"/>
    <property type="match status" value="1"/>
</dbReference>
<comment type="similarity">
    <text evidence="2 11">Belongs to the glycosyltransferase 2 family. GalNAc-T subfamily.</text>
</comment>
<reference evidence="13" key="1">
    <citation type="submission" date="2020-05" db="UniProtKB">
        <authorList>
            <consortium name="EnsemblMetazoa"/>
        </authorList>
    </citation>
    <scope>IDENTIFICATION</scope>
    <source>
        <strain evidence="13">USDA</strain>
    </source>
</reference>
<evidence type="ECO:0000313" key="13">
    <source>
        <dbReference type="EnsemblMetazoa" id="SCAU005814-PA"/>
    </source>
</evidence>
<dbReference type="InterPro" id="IPR001173">
    <property type="entry name" value="Glyco_trans_2-like"/>
</dbReference>
<comment type="subcellular location">
    <subcellularLocation>
        <location evidence="1 11">Golgi apparatus membrane</location>
        <topology evidence="1 11">Single-pass type II membrane protein</topology>
    </subcellularLocation>
</comment>
<dbReference type="GO" id="GO:0004653">
    <property type="term" value="F:polypeptide N-acetylgalactosaminyltransferase activity"/>
    <property type="evidence" value="ECO:0007669"/>
    <property type="project" value="TreeGrafter"/>
</dbReference>
<evidence type="ECO:0000256" key="3">
    <source>
        <dbReference type="ARBA" id="ARBA00022692"/>
    </source>
</evidence>
<keyword evidence="11" id="KW-0464">Manganese</keyword>
<evidence type="ECO:0000259" key="12">
    <source>
        <dbReference type="SMART" id="SM00458"/>
    </source>
</evidence>
<dbReference type="InterPro" id="IPR029044">
    <property type="entry name" value="Nucleotide-diphossugar_trans"/>
</dbReference>
<evidence type="ECO:0000256" key="2">
    <source>
        <dbReference type="ARBA" id="ARBA00005680"/>
    </source>
</evidence>
<dbReference type="KEGG" id="scac:106095060"/>
<evidence type="ECO:0000256" key="7">
    <source>
        <dbReference type="ARBA" id="ARBA00023034"/>
    </source>
</evidence>
<keyword evidence="5" id="KW-0735">Signal-anchor</keyword>
<dbReference type="GO" id="GO:0000139">
    <property type="term" value="C:Golgi membrane"/>
    <property type="evidence" value="ECO:0007669"/>
    <property type="project" value="UniProtKB-SubCell"/>
</dbReference>
<protein>
    <recommendedName>
        <fullName evidence="11">Polypeptide N-acetylgalactosaminyltransferase</fullName>
        <ecNumber evidence="11">2.4.1.-</ecNumber>
    </recommendedName>
    <alternativeName>
        <fullName evidence="11">Protein-UDP acetylgalactosaminyltransferase</fullName>
    </alternativeName>
</protein>
<dbReference type="Gene3D" id="2.80.10.50">
    <property type="match status" value="1"/>
</dbReference>
<dbReference type="GO" id="GO:0006493">
    <property type="term" value="P:protein O-linked glycosylation"/>
    <property type="evidence" value="ECO:0007669"/>
    <property type="project" value="TreeGrafter"/>
</dbReference>
<keyword evidence="11" id="KW-0808">Transferase</keyword>
<dbReference type="InterPro" id="IPR000772">
    <property type="entry name" value="Ricin_B_lectin"/>
</dbReference>
<evidence type="ECO:0000256" key="1">
    <source>
        <dbReference type="ARBA" id="ARBA00004323"/>
    </source>
</evidence>
<dbReference type="Gene3D" id="3.90.550.10">
    <property type="entry name" value="Spore Coat Polysaccharide Biosynthesis Protein SpsA, Chain A"/>
    <property type="match status" value="1"/>
</dbReference>
<gene>
    <name evidence="13" type="primary">106095060</name>
</gene>
<comment type="pathway">
    <text evidence="11">Protein modification; protein glycosylation.</text>
</comment>
<proteinExistence type="inferred from homology"/>
<evidence type="ECO:0000256" key="6">
    <source>
        <dbReference type="ARBA" id="ARBA00022989"/>
    </source>
</evidence>
<dbReference type="InterPro" id="IPR035992">
    <property type="entry name" value="Ricin_B-like_lectins"/>
</dbReference>
<keyword evidence="11" id="KW-0328">Glycosyltransferase</keyword>
<keyword evidence="10" id="KW-0325">Glycoprotein</keyword>
<sequence length="613" mass="71675">MVRSKHSYSLLRYQFNNKVTYQLLLLLLSLCGLSIGLIILYGHGIISQKNVAVLKFFKRQISENSLKEHIAVSTNRQLRDWHKGPEGVDEIGQRATTNNLQPEFIGGNSEHGLRLTGFNVNISRGLPLQRSLPDTRHKKCQRMRYPSLLPKCSIIVVYRNEQASVLLRTLHSLLDRTPEKLLEEIILVDDYSDPQDDDEGLQIYMKNNFGDKIQMVHLKQREGLIRARLEGARRAKAEVLVFLDAHIEVNVNWLPPLLAPIVKDSTTSTTPIIDIIKYDTFEYQGAMPSRGGFNWQFNYVQLPLLKEEERLIPRPHNNPVMNGGLFAITKKFFWHLGAYDEGLEIWGAEQYELSFKIWLCGGKLLEVPCSRIGHLYRSPEFAVSYTKRKDDFISKNYKRVAEVWMDEYKDFLYEHIPKLNQIEAGDLTKQKLLRQRLQCKPFKWFMEHIAFDLLKIYPPIKPPDFASGAIKSLALPDYCLDVDNKKTRLKLEDVLRPCSPDLKYPYDSQKWYLGFRRDLQHHGNCLEVQAWGSHAPIWLWPCHNSGGNQWWYYDRTTQMLIQGEKEYTQRCLEVDSKTREIFVNYCDLTRIQQKWKFGYINETAMDNFFMELK</sequence>
<dbReference type="EC" id="2.4.1.-" evidence="11"/>
<dbReference type="Pfam" id="PF00535">
    <property type="entry name" value="Glycos_transf_2"/>
    <property type="match status" value="1"/>
</dbReference>
<dbReference type="PROSITE" id="PS50231">
    <property type="entry name" value="RICIN_B_LECTIN"/>
    <property type="match status" value="1"/>
</dbReference>